<reference evidence="1" key="1">
    <citation type="submission" date="2019-03" db="EMBL/GenBank/DDBJ databases">
        <title>Largest Complete Mitochondrial Genome of a Gymnosperm, Sitka Spruce (Picea sitchensis), Indicates Complex Physical Structure.</title>
        <authorList>
            <person name="Jackman S.D."/>
            <person name="Coombe L."/>
            <person name="Warren R."/>
            <person name="Kirk H."/>
            <person name="Trinh E."/>
            <person name="McLeod T."/>
            <person name="Pleasance S."/>
            <person name="Pandoh P."/>
            <person name="Zhao Y."/>
            <person name="Coope R."/>
            <person name="Bousquet J."/>
            <person name="Bohlmann J.C."/>
            <person name="Jones S.J.M."/>
            <person name="Birol I."/>
        </authorList>
    </citation>
    <scope>NUCLEOTIDE SEQUENCE</scope>
    <source>
        <strain evidence="1">Q903</strain>
    </source>
</reference>
<dbReference type="EMBL" id="MK697705">
    <property type="protein sequence ID" value="QHR92693.1"/>
    <property type="molecule type" value="Genomic_DNA"/>
</dbReference>
<evidence type="ECO:0000313" key="1">
    <source>
        <dbReference type="EMBL" id="QHR92693.1"/>
    </source>
</evidence>
<dbReference type="AlphaFoldDB" id="A0A6B9XXE2"/>
<accession>A0A6B9XXE2</accession>
<organism evidence="1">
    <name type="scientific">Picea sitchensis</name>
    <name type="common">Sitka spruce</name>
    <name type="synonym">Pinus sitchensis</name>
    <dbReference type="NCBI Taxonomy" id="3332"/>
    <lineage>
        <taxon>Eukaryota</taxon>
        <taxon>Viridiplantae</taxon>
        <taxon>Streptophyta</taxon>
        <taxon>Embryophyta</taxon>
        <taxon>Tracheophyta</taxon>
        <taxon>Spermatophyta</taxon>
        <taxon>Pinopsida</taxon>
        <taxon>Pinidae</taxon>
        <taxon>Conifers I</taxon>
        <taxon>Pinales</taxon>
        <taxon>Pinaceae</taxon>
        <taxon>Picea</taxon>
    </lineage>
</organism>
<geneLocation type="mitochondrion" evidence="1"/>
<keyword evidence="1" id="KW-0496">Mitochondrion</keyword>
<sequence>MSSTLPLPLAINVCRGTKTLVSFSLFSLVGKVTLSLPRVIIALSGCAVIMFLL</sequence>
<protein>
    <submittedName>
        <fullName evidence="1">Uncharacterized protein</fullName>
    </submittedName>
</protein>
<gene>
    <name evidence="1" type="primary">orf06795</name>
    <name evidence="1" type="ORF">Q903MT_gene6741</name>
</gene>
<proteinExistence type="predicted"/>
<name>A0A6B9XXE2_PICSI</name>